<protein>
    <submittedName>
        <fullName evidence="2">Uncharacterized protein</fullName>
    </submittedName>
</protein>
<sequence length="182" mass="18915">MSRAPPLMPSSSSGHSYSSPKLGAAAIYSTSSPGGSPRPYFAQHLPGTLSPYRDASARYAHLGSPRISSLSRDTTAALKGSNYPTSSSRPNSPSPTPGSRSPSPSSDSSESGGSSSRGSRGPVDNDASPDDRPLMERTDSASRRDELMRQAETDDSAPGPSVGSPSGLKRVHQLQPIDTKSE</sequence>
<proteinExistence type="predicted"/>
<dbReference type="AlphaFoldDB" id="A0A077R543"/>
<feature type="region of interest" description="Disordered" evidence="1">
    <location>
        <begin position="1"/>
        <end position="20"/>
    </location>
</feature>
<reference evidence="2" key="1">
    <citation type="journal article" date="2014" name="Genome Biol. Evol.">
        <title>Gene Loss Rather Than Gene Gain Is Associated with a Host Jump from Monocots to Dicots in the Smut Fungus Melanopsichium pennsylvanicum.</title>
        <authorList>
            <person name="Sharma R."/>
            <person name="Mishra B."/>
            <person name="Runge F."/>
            <person name="Thines M."/>
        </authorList>
    </citation>
    <scope>NUCLEOTIDE SEQUENCE</scope>
    <source>
        <strain evidence="2">4</strain>
    </source>
</reference>
<dbReference type="EMBL" id="HG529599">
    <property type="protein sequence ID" value="CDI53987.1"/>
    <property type="molecule type" value="Genomic_DNA"/>
</dbReference>
<evidence type="ECO:0000313" key="2">
    <source>
        <dbReference type="EMBL" id="CDI53987.1"/>
    </source>
</evidence>
<feature type="compositionally biased region" description="Low complexity" evidence="1">
    <location>
        <begin position="9"/>
        <end position="20"/>
    </location>
</feature>
<organism evidence="2">
    <name type="scientific">Melanopsichium pennsylvanicum 4</name>
    <dbReference type="NCBI Taxonomy" id="1398559"/>
    <lineage>
        <taxon>Eukaryota</taxon>
        <taxon>Fungi</taxon>
        <taxon>Dikarya</taxon>
        <taxon>Basidiomycota</taxon>
        <taxon>Ustilaginomycotina</taxon>
        <taxon>Ustilaginomycetes</taxon>
        <taxon>Ustilaginales</taxon>
        <taxon>Ustilaginaceae</taxon>
        <taxon>Melanopsichium</taxon>
    </lineage>
</organism>
<feature type="region of interest" description="Disordered" evidence="1">
    <location>
        <begin position="26"/>
        <end position="51"/>
    </location>
</feature>
<name>A0A077R543_9BASI</name>
<accession>A0A077R543</accession>
<evidence type="ECO:0000256" key="1">
    <source>
        <dbReference type="SAM" id="MobiDB-lite"/>
    </source>
</evidence>
<feature type="compositionally biased region" description="Low complexity" evidence="1">
    <location>
        <begin position="158"/>
        <end position="167"/>
    </location>
</feature>
<feature type="compositionally biased region" description="Basic and acidic residues" evidence="1">
    <location>
        <begin position="129"/>
        <end position="152"/>
    </location>
</feature>
<feature type="compositionally biased region" description="Low complexity" evidence="1">
    <location>
        <begin position="84"/>
        <end position="122"/>
    </location>
</feature>
<feature type="region of interest" description="Disordered" evidence="1">
    <location>
        <begin position="64"/>
        <end position="182"/>
    </location>
</feature>